<dbReference type="AlphaFoldDB" id="A0A4Y7TAD8"/>
<dbReference type="OrthoDB" id="3365698at2759"/>
<reference evidence="1 2" key="1">
    <citation type="journal article" date="2019" name="Nat. Ecol. Evol.">
        <title>Megaphylogeny resolves global patterns of mushroom evolution.</title>
        <authorList>
            <person name="Varga T."/>
            <person name="Krizsan K."/>
            <person name="Foldi C."/>
            <person name="Dima B."/>
            <person name="Sanchez-Garcia M."/>
            <person name="Sanchez-Ramirez S."/>
            <person name="Szollosi G.J."/>
            <person name="Szarkandi J.G."/>
            <person name="Papp V."/>
            <person name="Albert L."/>
            <person name="Andreopoulos W."/>
            <person name="Angelini C."/>
            <person name="Antonin V."/>
            <person name="Barry K.W."/>
            <person name="Bougher N.L."/>
            <person name="Buchanan P."/>
            <person name="Buyck B."/>
            <person name="Bense V."/>
            <person name="Catcheside P."/>
            <person name="Chovatia M."/>
            <person name="Cooper J."/>
            <person name="Damon W."/>
            <person name="Desjardin D."/>
            <person name="Finy P."/>
            <person name="Geml J."/>
            <person name="Haridas S."/>
            <person name="Hughes K."/>
            <person name="Justo A."/>
            <person name="Karasinski D."/>
            <person name="Kautmanova I."/>
            <person name="Kiss B."/>
            <person name="Kocsube S."/>
            <person name="Kotiranta H."/>
            <person name="LaButti K.M."/>
            <person name="Lechner B.E."/>
            <person name="Liimatainen K."/>
            <person name="Lipzen A."/>
            <person name="Lukacs Z."/>
            <person name="Mihaltcheva S."/>
            <person name="Morgado L.N."/>
            <person name="Niskanen T."/>
            <person name="Noordeloos M.E."/>
            <person name="Ohm R.A."/>
            <person name="Ortiz-Santana B."/>
            <person name="Ovrebo C."/>
            <person name="Racz N."/>
            <person name="Riley R."/>
            <person name="Savchenko A."/>
            <person name="Shiryaev A."/>
            <person name="Soop K."/>
            <person name="Spirin V."/>
            <person name="Szebenyi C."/>
            <person name="Tomsovsky M."/>
            <person name="Tulloss R.E."/>
            <person name="Uehling J."/>
            <person name="Grigoriev I.V."/>
            <person name="Vagvolgyi C."/>
            <person name="Papp T."/>
            <person name="Martin F.M."/>
            <person name="Miettinen O."/>
            <person name="Hibbett D.S."/>
            <person name="Nagy L.G."/>
        </authorList>
    </citation>
    <scope>NUCLEOTIDE SEQUENCE [LARGE SCALE GENOMIC DNA]</scope>
    <source>
        <strain evidence="1 2">FP101781</strain>
    </source>
</reference>
<comment type="caution">
    <text evidence="1">The sequence shown here is derived from an EMBL/GenBank/DDBJ whole genome shotgun (WGS) entry which is preliminary data.</text>
</comment>
<keyword evidence="2" id="KW-1185">Reference proteome</keyword>
<accession>A0A4Y7TAD8</accession>
<sequence length="244" mass="27432">MLPRIRRLRWGHRCFDKFIASQPVDSFPLLETLSTHWQGDGPFDPASSLPPYLLAPNLHDVRIHYFVACPSILPLQWKQLTRLALPGALPVVSADKLAYLLKACHNLQEGLFYVSGDLQWGDCASPKPSADAPPSLRNSIPLPELRSLDLTHQDCIGALLRRLHAPKLTQLALRGDRRQSVVQCHIACLPTFMQHNEQCLPFIEKLVIRPSVYHPPVLVAALPPAPGSRPHRQEWEFLLPPDDT</sequence>
<evidence type="ECO:0000313" key="2">
    <source>
        <dbReference type="Proteomes" id="UP000298030"/>
    </source>
</evidence>
<name>A0A4Y7TAD8_COPMI</name>
<gene>
    <name evidence="1" type="ORF">FA13DRAFT_520274</name>
</gene>
<dbReference type="EMBL" id="QPFP01000022">
    <property type="protein sequence ID" value="TEB30562.1"/>
    <property type="molecule type" value="Genomic_DNA"/>
</dbReference>
<organism evidence="1 2">
    <name type="scientific">Coprinellus micaceus</name>
    <name type="common">Glistening ink-cap mushroom</name>
    <name type="synonym">Coprinus micaceus</name>
    <dbReference type="NCBI Taxonomy" id="71717"/>
    <lineage>
        <taxon>Eukaryota</taxon>
        <taxon>Fungi</taxon>
        <taxon>Dikarya</taxon>
        <taxon>Basidiomycota</taxon>
        <taxon>Agaricomycotina</taxon>
        <taxon>Agaricomycetes</taxon>
        <taxon>Agaricomycetidae</taxon>
        <taxon>Agaricales</taxon>
        <taxon>Agaricineae</taxon>
        <taxon>Psathyrellaceae</taxon>
        <taxon>Coprinellus</taxon>
    </lineage>
</organism>
<evidence type="ECO:0008006" key="3">
    <source>
        <dbReference type="Google" id="ProtNLM"/>
    </source>
</evidence>
<proteinExistence type="predicted"/>
<protein>
    <recommendedName>
        <fullName evidence="3">F-box domain-containing protein</fullName>
    </recommendedName>
</protein>
<evidence type="ECO:0000313" key="1">
    <source>
        <dbReference type="EMBL" id="TEB30562.1"/>
    </source>
</evidence>
<dbReference type="Proteomes" id="UP000298030">
    <property type="component" value="Unassembled WGS sequence"/>
</dbReference>